<evidence type="ECO:0000256" key="10">
    <source>
        <dbReference type="ARBA" id="ARBA00022984"/>
    </source>
</evidence>
<evidence type="ECO:0000256" key="4">
    <source>
        <dbReference type="ARBA" id="ARBA00012448"/>
    </source>
</evidence>
<dbReference type="GO" id="GO:0009002">
    <property type="term" value="F:serine-type D-Ala-D-Ala carboxypeptidase activity"/>
    <property type="evidence" value="ECO:0007669"/>
    <property type="project" value="UniProtKB-EC"/>
</dbReference>
<evidence type="ECO:0000256" key="3">
    <source>
        <dbReference type="ARBA" id="ARBA00007164"/>
    </source>
</evidence>
<reference evidence="16 17" key="1">
    <citation type="submission" date="2020-08" db="EMBL/GenBank/DDBJ databases">
        <title>Genomic Encyclopedia of Type Strains, Phase IV (KMG-IV): sequencing the most valuable type-strain genomes for metagenomic binning, comparative biology and taxonomic classification.</title>
        <authorList>
            <person name="Goeker M."/>
        </authorList>
    </citation>
    <scope>NUCLEOTIDE SEQUENCE [LARGE SCALE GENOMIC DNA]</scope>
    <source>
        <strain evidence="16 17">DSM 16268</strain>
    </source>
</reference>
<evidence type="ECO:0000313" key="16">
    <source>
        <dbReference type="EMBL" id="MBB5751256.1"/>
    </source>
</evidence>
<dbReference type="InterPro" id="IPR037167">
    <property type="entry name" value="Peptidase_S11_C_sf"/>
</dbReference>
<evidence type="ECO:0000259" key="15">
    <source>
        <dbReference type="SMART" id="SM00936"/>
    </source>
</evidence>
<dbReference type="PANTHER" id="PTHR21581">
    <property type="entry name" value="D-ALANYL-D-ALANINE CARBOXYPEPTIDASE"/>
    <property type="match status" value="1"/>
</dbReference>
<keyword evidence="10" id="KW-0573">Peptidoglycan synthesis</keyword>
<proteinExistence type="inferred from homology"/>
<dbReference type="InterPro" id="IPR018044">
    <property type="entry name" value="Peptidase_S11"/>
</dbReference>
<dbReference type="SUPFAM" id="SSF56601">
    <property type="entry name" value="beta-lactamase/transpeptidase-like"/>
    <property type="match status" value="1"/>
</dbReference>
<dbReference type="GO" id="GO:0009252">
    <property type="term" value="P:peptidoglycan biosynthetic process"/>
    <property type="evidence" value="ECO:0007669"/>
    <property type="project" value="UniProtKB-UniPathway"/>
</dbReference>
<keyword evidence="11" id="KW-0961">Cell wall biogenesis/degradation</keyword>
<dbReference type="GO" id="GO:0008360">
    <property type="term" value="P:regulation of cell shape"/>
    <property type="evidence" value="ECO:0007669"/>
    <property type="project" value="UniProtKB-KW"/>
</dbReference>
<dbReference type="SMART" id="SM00936">
    <property type="entry name" value="PBP5_C"/>
    <property type="match status" value="1"/>
</dbReference>
<sequence length="386" mass="41119">MIRFLRTFVLALALSAAGAARAETPPAPFEAKATAAFLVDAETGTVLYEKAADRPFAPAAMAKMMTMAIVFEALKAGRIHLSDTFPVSEHAWRTGGAPSGSATMFAAVKSQIAVSDLVRGAIVQAGNDACLILAEGIAGSEEAFVRLMNDKARALGMAGSVFTNVTGFEDPAQKVTARDMAKLALHLIETYPDYYRIYSEPDFTWNKIYQRNRNPLLGMAIGADGLSTGSTAASGFSLTGSVVRGGHRAVVVVSGLASDAERAAEARRLIEWGFSAYERVRLYEAGEPLGEVRVFGGAEGRVAVATRVPVDLLLMKGLRDQVRARIVYRGPVEAPVAKGQEIGVVRVTVGDAPNQEQAVYALADRPLGTMTQRALDGVGELLLGWW</sequence>
<keyword evidence="17" id="KW-1185">Reference proteome</keyword>
<dbReference type="PRINTS" id="PR00725">
    <property type="entry name" value="DADACBPTASE1"/>
</dbReference>
<comment type="similarity">
    <text evidence="3 13">Belongs to the peptidase S11 family.</text>
</comment>
<gene>
    <name evidence="16" type="ORF">GGQ63_000299</name>
</gene>
<keyword evidence="8 16" id="KW-0378">Hydrolase</keyword>
<organism evidence="16 17">
    <name type="scientific">Prosthecomicrobium pneumaticum</name>
    <dbReference type="NCBI Taxonomy" id="81895"/>
    <lineage>
        <taxon>Bacteria</taxon>
        <taxon>Pseudomonadati</taxon>
        <taxon>Pseudomonadota</taxon>
        <taxon>Alphaproteobacteria</taxon>
        <taxon>Hyphomicrobiales</taxon>
        <taxon>Kaistiaceae</taxon>
        <taxon>Prosthecomicrobium</taxon>
    </lineage>
</organism>
<keyword evidence="9" id="KW-0133">Cell shape</keyword>
<dbReference type="GO" id="GO:0071555">
    <property type="term" value="P:cell wall organization"/>
    <property type="evidence" value="ECO:0007669"/>
    <property type="project" value="UniProtKB-KW"/>
</dbReference>
<evidence type="ECO:0000256" key="5">
    <source>
        <dbReference type="ARBA" id="ARBA00022645"/>
    </source>
</evidence>
<dbReference type="EMBL" id="JACHOO010000001">
    <property type="protein sequence ID" value="MBB5751256.1"/>
    <property type="molecule type" value="Genomic_DNA"/>
</dbReference>
<dbReference type="InterPro" id="IPR012907">
    <property type="entry name" value="Peptidase_S11_C"/>
</dbReference>
<evidence type="ECO:0000256" key="12">
    <source>
        <dbReference type="ARBA" id="ARBA00034000"/>
    </source>
</evidence>
<dbReference type="UniPathway" id="UPA00219"/>
<dbReference type="SUPFAM" id="SSF69189">
    <property type="entry name" value="Penicillin-binding protein associated domain"/>
    <property type="match status" value="1"/>
</dbReference>
<evidence type="ECO:0000256" key="1">
    <source>
        <dbReference type="ARBA" id="ARBA00003217"/>
    </source>
</evidence>
<dbReference type="Pfam" id="PF07943">
    <property type="entry name" value="PBP5_C"/>
    <property type="match status" value="1"/>
</dbReference>
<dbReference type="RefSeq" id="WP_183851824.1">
    <property type="nucleotide sequence ID" value="NZ_JACHOO010000001.1"/>
</dbReference>
<dbReference type="PANTHER" id="PTHR21581:SF6">
    <property type="entry name" value="TRAFFICKING PROTEIN PARTICLE COMPLEX SUBUNIT 12"/>
    <property type="match status" value="1"/>
</dbReference>
<dbReference type="InterPro" id="IPR012338">
    <property type="entry name" value="Beta-lactam/transpept-like"/>
</dbReference>
<dbReference type="EC" id="3.4.16.4" evidence="4"/>
<protein>
    <recommendedName>
        <fullName evidence="4">serine-type D-Ala-D-Ala carboxypeptidase</fullName>
        <ecNumber evidence="4">3.4.16.4</ecNumber>
    </recommendedName>
</protein>
<comment type="pathway">
    <text evidence="2">Cell wall biogenesis; peptidoglycan biosynthesis.</text>
</comment>
<dbReference type="AlphaFoldDB" id="A0A7W9FJ64"/>
<evidence type="ECO:0000256" key="7">
    <source>
        <dbReference type="ARBA" id="ARBA00022729"/>
    </source>
</evidence>
<comment type="caution">
    <text evidence="16">The sequence shown here is derived from an EMBL/GenBank/DDBJ whole genome shotgun (WGS) entry which is preliminary data.</text>
</comment>
<evidence type="ECO:0000313" key="17">
    <source>
        <dbReference type="Proteomes" id="UP000523821"/>
    </source>
</evidence>
<accession>A0A7W9FJ64</accession>
<comment type="function">
    <text evidence="1">Removes C-terminal D-alanyl residues from sugar-peptide cell wall precursors.</text>
</comment>
<dbReference type="InterPro" id="IPR015956">
    <property type="entry name" value="Peniciliin-bd_prot_C_sf"/>
</dbReference>
<feature type="chain" id="PRO_5030813799" description="serine-type D-Ala-D-Ala carboxypeptidase" evidence="14">
    <location>
        <begin position="23"/>
        <end position="386"/>
    </location>
</feature>
<dbReference type="InterPro" id="IPR001967">
    <property type="entry name" value="Peptidase_S11_N"/>
</dbReference>
<keyword evidence="6" id="KW-0645">Protease</keyword>
<keyword evidence="7 14" id="KW-0732">Signal</keyword>
<evidence type="ECO:0000256" key="11">
    <source>
        <dbReference type="ARBA" id="ARBA00023316"/>
    </source>
</evidence>
<evidence type="ECO:0000256" key="8">
    <source>
        <dbReference type="ARBA" id="ARBA00022801"/>
    </source>
</evidence>
<keyword evidence="5 16" id="KW-0121">Carboxypeptidase</keyword>
<evidence type="ECO:0000256" key="13">
    <source>
        <dbReference type="RuleBase" id="RU004016"/>
    </source>
</evidence>
<dbReference type="GO" id="GO:0006508">
    <property type="term" value="P:proteolysis"/>
    <property type="evidence" value="ECO:0007669"/>
    <property type="project" value="UniProtKB-KW"/>
</dbReference>
<dbReference type="Gene3D" id="2.60.410.10">
    <property type="entry name" value="D-Ala-D-Ala carboxypeptidase, C-terminal domain"/>
    <property type="match status" value="1"/>
</dbReference>
<name>A0A7W9FJ64_9HYPH</name>
<dbReference type="Pfam" id="PF00768">
    <property type="entry name" value="Peptidase_S11"/>
    <property type="match status" value="1"/>
</dbReference>
<evidence type="ECO:0000256" key="9">
    <source>
        <dbReference type="ARBA" id="ARBA00022960"/>
    </source>
</evidence>
<feature type="signal peptide" evidence="14">
    <location>
        <begin position="1"/>
        <end position="22"/>
    </location>
</feature>
<dbReference type="Gene3D" id="3.40.710.10">
    <property type="entry name" value="DD-peptidase/beta-lactamase superfamily"/>
    <property type="match status" value="1"/>
</dbReference>
<dbReference type="Proteomes" id="UP000523821">
    <property type="component" value="Unassembled WGS sequence"/>
</dbReference>
<comment type="catalytic activity">
    <reaction evidence="12">
        <text>Preferential cleavage: (Ac)2-L-Lys-D-Ala-|-D-Ala. Also transpeptidation of peptidyl-alanyl moieties that are N-acyl substituents of D-alanine.</text>
        <dbReference type="EC" id="3.4.16.4"/>
    </reaction>
</comment>
<evidence type="ECO:0000256" key="6">
    <source>
        <dbReference type="ARBA" id="ARBA00022670"/>
    </source>
</evidence>
<evidence type="ECO:0000256" key="14">
    <source>
        <dbReference type="SAM" id="SignalP"/>
    </source>
</evidence>
<feature type="domain" description="Peptidase S11 D-Ala-D-Ala carboxypeptidase A C-terminal" evidence="15">
    <location>
        <begin position="277"/>
        <end position="367"/>
    </location>
</feature>
<evidence type="ECO:0000256" key="2">
    <source>
        <dbReference type="ARBA" id="ARBA00004752"/>
    </source>
</evidence>